<sequence length="204" mass="22961">EAGIIGPLVQVKRAVKRWWKEEGNARVKLMVELEQYSPEVNSTIVRWFSPPEGWLKCNTDGASGGNPDPSAAVFCIRNKEGDLLVEKGVEIGETTNLVAEARAIKESLNFCRENQLSNIIIETDSLAMVNIIEGKWEVVVLMSYEIQPTALEDKEQKLIYVEDFLKARCRLRRNSVLGELVLVGFDLDLNLENQFVKEKGPGKQ</sequence>
<dbReference type="PANTHER" id="PTHR47723:SF24">
    <property type="entry name" value="RNASE H TYPE-1 DOMAIN-CONTAINING PROTEIN"/>
    <property type="match status" value="1"/>
</dbReference>
<dbReference type="InterPro" id="IPR012337">
    <property type="entry name" value="RNaseH-like_sf"/>
</dbReference>
<evidence type="ECO:0000259" key="1">
    <source>
        <dbReference type="PROSITE" id="PS50879"/>
    </source>
</evidence>
<dbReference type="InterPro" id="IPR002156">
    <property type="entry name" value="RNaseH_domain"/>
</dbReference>
<name>A0ABS8V982_DATST</name>
<organism evidence="2 3">
    <name type="scientific">Datura stramonium</name>
    <name type="common">Jimsonweed</name>
    <name type="synonym">Common thornapple</name>
    <dbReference type="NCBI Taxonomy" id="4076"/>
    <lineage>
        <taxon>Eukaryota</taxon>
        <taxon>Viridiplantae</taxon>
        <taxon>Streptophyta</taxon>
        <taxon>Embryophyta</taxon>
        <taxon>Tracheophyta</taxon>
        <taxon>Spermatophyta</taxon>
        <taxon>Magnoliopsida</taxon>
        <taxon>eudicotyledons</taxon>
        <taxon>Gunneridae</taxon>
        <taxon>Pentapetalae</taxon>
        <taxon>asterids</taxon>
        <taxon>lamiids</taxon>
        <taxon>Solanales</taxon>
        <taxon>Solanaceae</taxon>
        <taxon>Solanoideae</taxon>
        <taxon>Datureae</taxon>
        <taxon>Datura</taxon>
    </lineage>
</organism>
<evidence type="ECO:0000313" key="2">
    <source>
        <dbReference type="EMBL" id="MCD9643017.1"/>
    </source>
</evidence>
<dbReference type="PROSITE" id="PS50879">
    <property type="entry name" value="RNASE_H_1"/>
    <property type="match status" value="1"/>
</dbReference>
<dbReference type="Proteomes" id="UP000823775">
    <property type="component" value="Unassembled WGS sequence"/>
</dbReference>
<keyword evidence="3" id="KW-1185">Reference proteome</keyword>
<dbReference type="InterPro" id="IPR036397">
    <property type="entry name" value="RNaseH_sf"/>
</dbReference>
<comment type="caution">
    <text evidence="2">The sequence shown here is derived from an EMBL/GenBank/DDBJ whole genome shotgun (WGS) entry which is preliminary data.</text>
</comment>
<dbReference type="CDD" id="cd06222">
    <property type="entry name" value="RNase_H_like"/>
    <property type="match status" value="1"/>
</dbReference>
<dbReference type="Pfam" id="PF13456">
    <property type="entry name" value="RVT_3"/>
    <property type="match status" value="1"/>
</dbReference>
<feature type="non-terminal residue" evidence="2">
    <location>
        <position position="1"/>
    </location>
</feature>
<feature type="domain" description="RNase H type-1" evidence="1">
    <location>
        <begin position="51"/>
        <end position="204"/>
    </location>
</feature>
<dbReference type="PANTHER" id="PTHR47723">
    <property type="entry name" value="OS05G0353850 PROTEIN"/>
    <property type="match status" value="1"/>
</dbReference>
<dbReference type="EMBL" id="JACEIK010003760">
    <property type="protein sequence ID" value="MCD9643017.1"/>
    <property type="molecule type" value="Genomic_DNA"/>
</dbReference>
<evidence type="ECO:0000313" key="3">
    <source>
        <dbReference type="Proteomes" id="UP000823775"/>
    </source>
</evidence>
<gene>
    <name evidence="2" type="ORF">HAX54_030120</name>
</gene>
<dbReference type="Gene3D" id="3.30.420.10">
    <property type="entry name" value="Ribonuclease H-like superfamily/Ribonuclease H"/>
    <property type="match status" value="1"/>
</dbReference>
<protein>
    <recommendedName>
        <fullName evidence="1">RNase H type-1 domain-containing protein</fullName>
    </recommendedName>
</protein>
<accession>A0ABS8V982</accession>
<dbReference type="SUPFAM" id="SSF53098">
    <property type="entry name" value="Ribonuclease H-like"/>
    <property type="match status" value="1"/>
</dbReference>
<reference evidence="2 3" key="1">
    <citation type="journal article" date="2021" name="BMC Genomics">
        <title>Datura genome reveals duplications of psychoactive alkaloid biosynthetic genes and high mutation rate following tissue culture.</title>
        <authorList>
            <person name="Rajewski A."/>
            <person name="Carter-House D."/>
            <person name="Stajich J."/>
            <person name="Litt A."/>
        </authorList>
    </citation>
    <scope>NUCLEOTIDE SEQUENCE [LARGE SCALE GENOMIC DNA]</scope>
    <source>
        <strain evidence="2">AR-01</strain>
    </source>
</reference>
<proteinExistence type="predicted"/>
<dbReference type="InterPro" id="IPR053151">
    <property type="entry name" value="RNase_H-like"/>
</dbReference>
<dbReference type="InterPro" id="IPR044730">
    <property type="entry name" value="RNase_H-like_dom_plant"/>
</dbReference>